<evidence type="ECO:0000256" key="4">
    <source>
        <dbReference type="RuleBase" id="RU003476"/>
    </source>
</evidence>
<comment type="similarity">
    <text evidence="4">Belongs to the Nudix hydrolase family.</text>
</comment>
<dbReference type="Gene3D" id="3.90.79.10">
    <property type="entry name" value="Nucleoside Triphosphate Pyrophosphohydrolase"/>
    <property type="match status" value="1"/>
</dbReference>
<organism evidence="6 7">
    <name type="scientific">Winslowiella arboricola</name>
    <dbReference type="NCBI Taxonomy" id="2978220"/>
    <lineage>
        <taxon>Bacteria</taxon>
        <taxon>Pseudomonadati</taxon>
        <taxon>Pseudomonadota</taxon>
        <taxon>Gammaproteobacteria</taxon>
        <taxon>Enterobacterales</taxon>
        <taxon>Erwiniaceae</taxon>
        <taxon>Winslowiella</taxon>
    </lineage>
</organism>
<evidence type="ECO:0000313" key="6">
    <source>
        <dbReference type="EMBL" id="MCU5780137.1"/>
    </source>
</evidence>
<evidence type="ECO:0000256" key="1">
    <source>
        <dbReference type="ARBA" id="ARBA00001946"/>
    </source>
</evidence>
<reference evidence="6" key="1">
    <citation type="submission" date="2022-09" db="EMBL/GenBank/DDBJ databases">
        <title>Winslowiella arboricola sp. nov., isolated from bleeding cankers on broadleaf hosts.</title>
        <authorList>
            <person name="Brady C."/>
            <person name="Kaur S."/>
            <person name="Crampton B."/>
            <person name="Maddock D."/>
            <person name="Arnold D."/>
            <person name="Denman S."/>
        </authorList>
    </citation>
    <scope>NUCLEOTIDE SEQUENCE</scope>
    <source>
        <strain evidence="6">BAC 15a-03b</strain>
    </source>
</reference>
<dbReference type="GO" id="GO:0016787">
    <property type="term" value="F:hydrolase activity"/>
    <property type="evidence" value="ECO:0007669"/>
    <property type="project" value="UniProtKB-KW"/>
</dbReference>
<sequence length="157" mass="17727">MFKPHVTVACVVQAEGQLLVVEETINGVATWNQPAGHLEADETLIQAAERELLEETGIQASPQWLLRIHQWIAPDNTPFLRVLFALDLPAILPTTPQDSDIDRCWWLPPEQILQASNLRSPLVAESVRIWQQPERHPLTLLQAFQWPFCEGAPARDA</sequence>
<dbReference type="Proteomes" id="UP001064262">
    <property type="component" value="Unassembled WGS sequence"/>
</dbReference>
<dbReference type="PROSITE" id="PS00893">
    <property type="entry name" value="NUDIX_BOX"/>
    <property type="match status" value="1"/>
</dbReference>
<dbReference type="Pfam" id="PF00293">
    <property type="entry name" value="NUDIX"/>
    <property type="match status" value="1"/>
</dbReference>
<dbReference type="RefSeq" id="WP_267143984.1">
    <property type="nucleotide sequence ID" value="NZ_JAODIL010000080.1"/>
</dbReference>
<dbReference type="EMBL" id="JAODIM010000043">
    <property type="protein sequence ID" value="MCU5780137.1"/>
    <property type="molecule type" value="Genomic_DNA"/>
</dbReference>
<protein>
    <submittedName>
        <fullName evidence="6">NUDIX hydrolase</fullName>
    </submittedName>
</protein>
<evidence type="ECO:0000313" key="7">
    <source>
        <dbReference type="Proteomes" id="UP001064262"/>
    </source>
</evidence>
<gene>
    <name evidence="6" type="ORF">N5923_21840</name>
</gene>
<evidence type="ECO:0000256" key="2">
    <source>
        <dbReference type="ARBA" id="ARBA00022801"/>
    </source>
</evidence>
<name>A0A9J6PPB5_9GAMM</name>
<accession>A0A9J6PPB5</accession>
<dbReference type="SUPFAM" id="SSF55811">
    <property type="entry name" value="Nudix"/>
    <property type="match status" value="1"/>
</dbReference>
<comment type="caution">
    <text evidence="6">The sequence shown here is derived from an EMBL/GenBank/DDBJ whole genome shotgun (WGS) entry which is preliminary data.</text>
</comment>
<dbReference type="PRINTS" id="PR00502">
    <property type="entry name" value="NUDIXFAMILY"/>
</dbReference>
<keyword evidence="2 4" id="KW-0378">Hydrolase</keyword>
<dbReference type="PANTHER" id="PTHR43222">
    <property type="entry name" value="NUDIX HYDROLASE 23"/>
    <property type="match status" value="1"/>
</dbReference>
<proteinExistence type="inferred from homology"/>
<keyword evidence="7" id="KW-1185">Reference proteome</keyword>
<comment type="cofactor">
    <cofactor evidence="1">
        <name>Mg(2+)</name>
        <dbReference type="ChEBI" id="CHEBI:18420"/>
    </cofactor>
</comment>
<dbReference type="InterPro" id="IPR020084">
    <property type="entry name" value="NUDIX_hydrolase_CS"/>
</dbReference>
<evidence type="ECO:0000259" key="5">
    <source>
        <dbReference type="PROSITE" id="PS51462"/>
    </source>
</evidence>
<dbReference type="InterPro" id="IPR020476">
    <property type="entry name" value="Nudix_hydrolase"/>
</dbReference>
<dbReference type="PROSITE" id="PS51462">
    <property type="entry name" value="NUDIX"/>
    <property type="match status" value="1"/>
</dbReference>
<dbReference type="PANTHER" id="PTHR43222:SF11">
    <property type="entry name" value="PHOSPHATASE NUDJ"/>
    <property type="match status" value="1"/>
</dbReference>
<dbReference type="InterPro" id="IPR015797">
    <property type="entry name" value="NUDIX_hydrolase-like_dom_sf"/>
</dbReference>
<dbReference type="InterPro" id="IPR000086">
    <property type="entry name" value="NUDIX_hydrolase_dom"/>
</dbReference>
<evidence type="ECO:0000256" key="3">
    <source>
        <dbReference type="ARBA" id="ARBA00022842"/>
    </source>
</evidence>
<keyword evidence="3" id="KW-0460">Magnesium</keyword>
<feature type="domain" description="Nudix hydrolase" evidence="5">
    <location>
        <begin position="3"/>
        <end position="129"/>
    </location>
</feature>
<dbReference type="AlphaFoldDB" id="A0A9J6PPB5"/>